<dbReference type="GeneID" id="98400868"/>
<dbReference type="AlphaFoldDB" id="A0A643FVV0"/>
<dbReference type="RefSeq" id="WP_150985796.1">
    <property type="nucleotide sequence ID" value="NZ_CP062803.1"/>
</dbReference>
<proteinExistence type="predicted"/>
<accession>A0A643FVV0</accession>
<name>A0A643FVV0_9BURK</name>
<dbReference type="EMBL" id="CP062803">
    <property type="protein sequence ID" value="QOT77970.1"/>
    <property type="molecule type" value="Genomic_DNA"/>
</dbReference>
<evidence type="ECO:0008006" key="3">
    <source>
        <dbReference type="Google" id="ProtNLM"/>
    </source>
</evidence>
<organism evidence="1 2">
    <name type="scientific">Cupriavidus basilensis</name>
    <dbReference type="NCBI Taxonomy" id="68895"/>
    <lineage>
        <taxon>Bacteria</taxon>
        <taxon>Pseudomonadati</taxon>
        <taxon>Pseudomonadota</taxon>
        <taxon>Betaproteobacteria</taxon>
        <taxon>Burkholderiales</taxon>
        <taxon>Burkholderiaceae</taxon>
        <taxon>Cupriavidus</taxon>
    </lineage>
</organism>
<evidence type="ECO:0000313" key="1">
    <source>
        <dbReference type="EMBL" id="QOT77970.1"/>
    </source>
</evidence>
<protein>
    <recommendedName>
        <fullName evidence="3">DUF2783 domain-containing protein</fullName>
    </recommendedName>
</protein>
<evidence type="ECO:0000313" key="2">
    <source>
        <dbReference type="Proteomes" id="UP000397656"/>
    </source>
</evidence>
<reference evidence="1 2" key="1">
    <citation type="submission" date="2020-10" db="EMBL/GenBank/DDBJ databases">
        <title>Complete genome sequence of Cupriavidus basilensis CCUG 49340T.</title>
        <authorList>
            <person name="Salva-Serra F."/>
            <person name="Donoso R.A."/>
            <person name="Cho K.H."/>
            <person name="Yoo J.A."/>
            <person name="Lee K."/>
            <person name="Yoon S.-H."/>
            <person name="Perez-Pantoja D."/>
            <person name="Moore E.R.B."/>
        </authorList>
    </citation>
    <scope>NUCLEOTIDE SEQUENCE [LARGE SCALE GENOMIC DNA]</scope>
    <source>
        <strain evidence="2">CCUG 49340</strain>
    </source>
</reference>
<dbReference type="Proteomes" id="UP000397656">
    <property type="component" value="Chromosome 1"/>
</dbReference>
<gene>
    <name evidence="1" type="ORF">F7R26_008115</name>
</gene>
<sequence length="74" mass="8155">MQTTMSPTELDEIYTAMCYRMTALGEHNTPLYLARVALLALSRHAGFADATRLLDEVSRSFEATQTDNTAGRAS</sequence>